<dbReference type="InterPro" id="IPR029063">
    <property type="entry name" value="SAM-dependent_MTases_sf"/>
</dbReference>
<dbReference type="Gene3D" id="3.40.50.150">
    <property type="entry name" value="Vaccinia Virus protein VP39"/>
    <property type="match status" value="1"/>
</dbReference>
<dbReference type="Pfam" id="PF13578">
    <property type="entry name" value="Methyltransf_24"/>
    <property type="match status" value="1"/>
</dbReference>
<accession>A0A848ED86</accession>
<name>A0A848ED86_9PROT</name>
<protein>
    <submittedName>
        <fullName evidence="1">Class I SAM-dependent methyltransferase</fullName>
    </submittedName>
</protein>
<dbReference type="RefSeq" id="WP_170053497.1">
    <property type="nucleotide sequence ID" value="NZ_JABBKX010000002.1"/>
</dbReference>
<comment type="caution">
    <text evidence="1">The sequence shown here is derived from an EMBL/GenBank/DDBJ whole genome shotgun (WGS) entry which is preliminary data.</text>
</comment>
<organism evidence="1 2">
    <name type="scientific">Neoroseomonas marina</name>
    <dbReference type="NCBI Taxonomy" id="1232220"/>
    <lineage>
        <taxon>Bacteria</taxon>
        <taxon>Pseudomonadati</taxon>
        <taxon>Pseudomonadota</taxon>
        <taxon>Alphaproteobacteria</taxon>
        <taxon>Acetobacterales</taxon>
        <taxon>Acetobacteraceae</taxon>
        <taxon>Neoroseomonas</taxon>
    </lineage>
</organism>
<sequence length="218" mass="24627">MDVAEAFRSIGITKDYGGFDLSALPVDWQGWNSEHGIFRTVLDQTRAGLVIEVGTWKGASVRHMHQVSRRLGLATRFICIDTWLGSNVEHWLEPELRKSLNLRHGYPDMFPQFLRNMTAAGIIDDVFPLPMTTTGAAHLLKRLGIVADAIYVDAGHEEEEVSLDLRLYHDLLRPGGILFGDDYDSSWPGVVSAVNRFAADHRYMLQTAWPKFMMVKRA</sequence>
<dbReference type="AlphaFoldDB" id="A0A848ED86"/>
<dbReference type="GO" id="GO:0008168">
    <property type="term" value="F:methyltransferase activity"/>
    <property type="evidence" value="ECO:0007669"/>
    <property type="project" value="UniProtKB-KW"/>
</dbReference>
<dbReference type="EMBL" id="JABBKX010000002">
    <property type="protein sequence ID" value="NMJ41275.1"/>
    <property type="molecule type" value="Genomic_DNA"/>
</dbReference>
<keyword evidence="2" id="KW-1185">Reference proteome</keyword>
<evidence type="ECO:0000313" key="1">
    <source>
        <dbReference type="EMBL" id="NMJ41275.1"/>
    </source>
</evidence>
<dbReference type="PANTHER" id="PTHR37909:SF1">
    <property type="entry name" value="S-ADENOSYL-L-METHIONINE-DEPENDENT METHYLTRANSFERASES SUPERFAMILY PROTEIN"/>
    <property type="match status" value="1"/>
</dbReference>
<keyword evidence="1" id="KW-0808">Transferase</keyword>
<proteinExistence type="predicted"/>
<reference evidence="1 2" key="1">
    <citation type="submission" date="2020-03" db="EMBL/GenBank/DDBJ databases">
        <authorList>
            <person name="Sun Q."/>
        </authorList>
    </citation>
    <scope>NUCLEOTIDE SEQUENCE [LARGE SCALE GENOMIC DNA]</scope>
    <source>
        <strain evidence="1 2">JC162</strain>
    </source>
</reference>
<dbReference type="Proteomes" id="UP000548582">
    <property type="component" value="Unassembled WGS sequence"/>
</dbReference>
<gene>
    <name evidence="1" type="ORF">GWK16_08490</name>
</gene>
<keyword evidence="1" id="KW-0489">Methyltransferase</keyword>
<dbReference type="SUPFAM" id="SSF53335">
    <property type="entry name" value="S-adenosyl-L-methionine-dependent methyltransferases"/>
    <property type="match status" value="1"/>
</dbReference>
<dbReference type="GO" id="GO:0032259">
    <property type="term" value="P:methylation"/>
    <property type="evidence" value="ECO:0007669"/>
    <property type="project" value="UniProtKB-KW"/>
</dbReference>
<dbReference type="PANTHER" id="PTHR37909">
    <property type="entry name" value="S-ADENOSYL-L-METHIONINE-DEPENDENT METHYLTRANSFERASES SUPERFAMILY PROTEIN"/>
    <property type="match status" value="1"/>
</dbReference>
<evidence type="ECO:0000313" key="2">
    <source>
        <dbReference type="Proteomes" id="UP000548582"/>
    </source>
</evidence>